<dbReference type="Proteomes" id="UP000244902">
    <property type="component" value="Chromosome"/>
</dbReference>
<dbReference type="AlphaFoldDB" id="A0A2U8GYG8"/>
<sequence length="137" mass="14840">MLGTDTEVKQLLESTRTIAVVGISAKPERASHEVALYLQHHGYTIVPVTPACDEVLGLKCYPSLREVPVKIDLVDVFRRSEEVLPVVEDAVAVGARAVWLQLGVIAPEAIALAETAGLSTVMDRCTKIEHRRLLTGG</sequence>
<evidence type="ECO:0000313" key="3">
    <source>
        <dbReference type="Proteomes" id="UP000244902"/>
    </source>
</evidence>
<dbReference type="PANTHER" id="PTHR33303:SF2">
    <property type="entry name" value="COA-BINDING DOMAIN-CONTAINING PROTEIN"/>
    <property type="match status" value="1"/>
</dbReference>
<dbReference type="SUPFAM" id="SSF51735">
    <property type="entry name" value="NAD(P)-binding Rossmann-fold domains"/>
    <property type="match status" value="1"/>
</dbReference>
<dbReference type="Pfam" id="PF13380">
    <property type="entry name" value="CoA_binding_2"/>
    <property type="match status" value="1"/>
</dbReference>
<reference evidence="2 3" key="1">
    <citation type="submission" date="2017-06" db="EMBL/GenBank/DDBJ databases">
        <title>Azoarcus sp. TSNA42 complete genome sequence.</title>
        <authorList>
            <person name="Woo J.-H."/>
            <person name="Kim H.-S."/>
        </authorList>
    </citation>
    <scope>NUCLEOTIDE SEQUENCE [LARGE SCALE GENOMIC DNA]</scope>
    <source>
        <strain evidence="2 3">TSNA42</strain>
    </source>
</reference>
<dbReference type="InterPro" id="IPR003781">
    <property type="entry name" value="CoA-bd"/>
</dbReference>
<evidence type="ECO:0000259" key="1">
    <source>
        <dbReference type="SMART" id="SM00881"/>
    </source>
</evidence>
<dbReference type="OrthoDB" id="9804695at2"/>
<feature type="domain" description="CoA-binding" evidence="1">
    <location>
        <begin position="11"/>
        <end position="104"/>
    </location>
</feature>
<gene>
    <name evidence="2" type="ORF">CEW87_04350</name>
</gene>
<protein>
    <submittedName>
        <fullName evidence="2">CoA-binding protein</fullName>
    </submittedName>
</protein>
<name>A0A2U8GYG8_9RHOO</name>
<dbReference type="EMBL" id="CP022188">
    <property type="protein sequence ID" value="AWI78661.1"/>
    <property type="molecule type" value="Genomic_DNA"/>
</dbReference>
<dbReference type="Gene3D" id="3.40.50.720">
    <property type="entry name" value="NAD(P)-binding Rossmann-like Domain"/>
    <property type="match status" value="1"/>
</dbReference>
<dbReference type="PANTHER" id="PTHR33303">
    <property type="entry name" value="CYTOPLASMIC PROTEIN-RELATED"/>
    <property type="match status" value="1"/>
</dbReference>
<organism evidence="2 3">
    <name type="scientific">Parazoarcus communis</name>
    <dbReference type="NCBI Taxonomy" id="41977"/>
    <lineage>
        <taxon>Bacteria</taxon>
        <taxon>Pseudomonadati</taxon>
        <taxon>Pseudomonadota</taxon>
        <taxon>Betaproteobacteria</taxon>
        <taxon>Rhodocyclales</taxon>
        <taxon>Zoogloeaceae</taxon>
        <taxon>Parazoarcus</taxon>
    </lineage>
</organism>
<evidence type="ECO:0000313" key="2">
    <source>
        <dbReference type="EMBL" id="AWI78661.1"/>
    </source>
</evidence>
<proteinExistence type="predicted"/>
<dbReference type="SMART" id="SM00881">
    <property type="entry name" value="CoA_binding"/>
    <property type="match status" value="1"/>
</dbReference>
<dbReference type="InterPro" id="IPR036291">
    <property type="entry name" value="NAD(P)-bd_dom_sf"/>
</dbReference>
<dbReference type="RefSeq" id="WP_108971621.1">
    <property type="nucleotide sequence ID" value="NZ_CP022188.1"/>
</dbReference>
<accession>A0A2U8GYG8</accession>